<feature type="non-terminal residue" evidence="2">
    <location>
        <position position="1"/>
    </location>
</feature>
<comment type="caution">
    <text evidence="2">The sequence shown here is derived from an EMBL/GenBank/DDBJ whole genome shotgun (WGS) entry which is preliminary data.</text>
</comment>
<feature type="compositionally biased region" description="Pro residues" evidence="1">
    <location>
        <begin position="86"/>
        <end position="100"/>
    </location>
</feature>
<evidence type="ECO:0000313" key="2">
    <source>
        <dbReference type="EMBL" id="CAB4040609.1"/>
    </source>
</evidence>
<gene>
    <name evidence="2" type="ORF">PACLA_8A088720</name>
</gene>
<protein>
    <submittedName>
        <fullName evidence="2">Uncharacterized protein</fullName>
    </submittedName>
</protein>
<evidence type="ECO:0000256" key="1">
    <source>
        <dbReference type="SAM" id="MobiDB-lite"/>
    </source>
</evidence>
<dbReference type="AlphaFoldDB" id="A0A7D9LUS2"/>
<feature type="non-terminal residue" evidence="2">
    <location>
        <position position="190"/>
    </location>
</feature>
<sequence>ILGPYGIQGSLTGRSYQQNGVGVSKLIEDWKRFFPLHVVDDWTNVPEGTEHDIPVVVEVKVGGNSIKCPSHYVLVSLDDESHEDFPGPPLPFPMTPPASPFTPKTADKKNQLLTSTAPAEPQTKPESTAKVSDSKSVACDLVNEAWKDITATKSAGKSNGVIVPIAQNKAFGTNFKADQESFWNLKEPLS</sequence>
<dbReference type="Proteomes" id="UP001152795">
    <property type="component" value="Unassembled WGS sequence"/>
</dbReference>
<feature type="region of interest" description="Disordered" evidence="1">
    <location>
        <begin position="84"/>
        <end position="134"/>
    </location>
</feature>
<organism evidence="2 3">
    <name type="scientific">Paramuricea clavata</name>
    <name type="common">Red gorgonian</name>
    <name type="synonym">Violescent sea-whip</name>
    <dbReference type="NCBI Taxonomy" id="317549"/>
    <lineage>
        <taxon>Eukaryota</taxon>
        <taxon>Metazoa</taxon>
        <taxon>Cnidaria</taxon>
        <taxon>Anthozoa</taxon>
        <taxon>Octocorallia</taxon>
        <taxon>Malacalcyonacea</taxon>
        <taxon>Plexauridae</taxon>
        <taxon>Paramuricea</taxon>
    </lineage>
</organism>
<dbReference type="EMBL" id="CACRXK020027028">
    <property type="protein sequence ID" value="CAB4040609.1"/>
    <property type="molecule type" value="Genomic_DNA"/>
</dbReference>
<feature type="compositionally biased region" description="Polar residues" evidence="1">
    <location>
        <begin position="124"/>
        <end position="134"/>
    </location>
</feature>
<proteinExistence type="predicted"/>
<evidence type="ECO:0000313" key="3">
    <source>
        <dbReference type="Proteomes" id="UP001152795"/>
    </source>
</evidence>
<keyword evidence="3" id="KW-1185">Reference proteome</keyword>
<reference evidence="2" key="1">
    <citation type="submission" date="2020-04" db="EMBL/GenBank/DDBJ databases">
        <authorList>
            <person name="Alioto T."/>
            <person name="Alioto T."/>
            <person name="Gomez Garrido J."/>
        </authorList>
    </citation>
    <scope>NUCLEOTIDE SEQUENCE</scope>
    <source>
        <strain evidence="2">A484AB</strain>
    </source>
</reference>
<dbReference type="OrthoDB" id="103819at2759"/>
<accession>A0A7D9LUS2</accession>
<name>A0A7D9LUS2_PARCT</name>